<dbReference type="Gene3D" id="3.40.140.100">
    <property type="entry name" value="Ubiquitin-like modifier-activating enzyme ATG7 C-terminal domain"/>
    <property type="match status" value="1"/>
</dbReference>
<comment type="function">
    <text evidence="7">E1-like activating enzyme involved in the 2 ubiquitin-like systems required for autophagy.</text>
</comment>
<dbReference type="InterPro" id="IPR000594">
    <property type="entry name" value="ThiF_NAD_FAD-bd"/>
</dbReference>
<dbReference type="GO" id="GO:0032446">
    <property type="term" value="P:protein modification by small protein conjugation"/>
    <property type="evidence" value="ECO:0000318"/>
    <property type="project" value="GO_Central"/>
</dbReference>
<keyword evidence="4 7" id="KW-0653">Protein transport</keyword>
<dbReference type="InterPro" id="IPR006285">
    <property type="entry name" value="Atg7"/>
</dbReference>
<evidence type="ECO:0000256" key="4">
    <source>
        <dbReference type="ARBA" id="ARBA00022927"/>
    </source>
</evidence>
<feature type="active site" description="Glycyl thioester intermediate" evidence="6">
    <location>
        <position position="556"/>
    </location>
</feature>
<sequence>MDSSEVTLLQFAPFESRVDTGFWHKLGSYKLNVLKLDEDAQVIHGYYRNDNAEALSCGFNVDYEAFNSKLNQHPNHFYCTGHLFVKNTVETFKDCDKLELLNRAGIQLWEDIKSGRSIENPYLLTQFLALTFTDLKKYQYYYWFAFPVVKPVEDFRATPSKPIDSLLSNAQIESLLSEYVTVFKNLGMPFFLLKKIDGQSVKLGCLKEWGDFFDEVEIPTVVMCDPSTLHTNPGWPLRNLLILIGTHWKKSGDRVQIICLRDKTREGARSISHSITFTVFIPKILNKLQDIPAFIGWEKNKRQKLGPRMINLSSSLDPTKLSESAVDLNLKLMRWRLMPSLDLEKIAQTKCLLLGAGTLGCNVARCLMGWGIRNISFIDNGKVSYSNPVRQTLYYFDDSIGGGRPKAETASLRLKQINPSINSTGYSISIPMPGHSVSPQDNNVKQDIEKLEQLISCHDAIFLLMDTRESRWLPTVIAKAKNKVIVINAALGFDTFLVMRHGANKGDHSRQQFAVDDSQFEDSSAIIPGADLGCYFCNDVVAPGNSTYDRTLDQQCTVSRPGVSMIASALAVELLISVLQHPFGQYAPAETGIAHPDVSSSSLSPLGLVPHQILESYLQDGFSFLLKAFNSPTYLEDLTGLTKMHEECRTDDIWDLSDAEEEITRQVED</sequence>
<dbReference type="GO" id="GO:0015031">
    <property type="term" value="P:protein transport"/>
    <property type="evidence" value="ECO:0007669"/>
    <property type="project" value="UniProtKB-UniRule"/>
</dbReference>
<organism evidence="10 11">
    <name type="scientific">Trichoplax adhaerens</name>
    <name type="common">Trichoplax reptans</name>
    <dbReference type="NCBI Taxonomy" id="10228"/>
    <lineage>
        <taxon>Eukaryota</taxon>
        <taxon>Metazoa</taxon>
        <taxon>Placozoa</taxon>
        <taxon>Uniplacotomia</taxon>
        <taxon>Trichoplacea</taxon>
        <taxon>Trichoplacidae</taxon>
        <taxon>Trichoplax</taxon>
    </lineage>
</organism>
<dbReference type="GO" id="GO:0034727">
    <property type="term" value="P:piecemeal microautophagy of the nucleus"/>
    <property type="evidence" value="ECO:0000318"/>
    <property type="project" value="GO_Central"/>
</dbReference>
<dbReference type="GO" id="GO:0000045">
    <property type="term" value="P:autophagosome assembly"/>
    <property type="evidence" value="ECO:0000318"/>
    <property type="project" value="GO_Central"/>
</dbReference>
<dbReference type="Pfam" id="PF16420">
    <property type="entry name" value="ATG7_N"/>
    <property type="match status" value="1"/>
</dbReference>
<dbReference type="Gene3D" id="3.40.140.70">
    <property type="entry name" value="Ubiquitin-like modifier-activating enzyme ATG7 N-terminal domain"/>
    <property type="match status" value="1"/>
</dbReference>
<comment type="subcellular location">
    <subcellularLocation>
        <location evidence="7">Cytoplasm</location>
    </subcellularLocation>
    <subcellularLocation>
        <location evidence="7">Preautophagosomal structure</location>
    </subcellularLocation>
</comment>
<dbReference type="HOGENOM" id="CLU_012998_2_1_1"/>
<dbReference type="Pfam" id="PF00899">
    <property type="entry name" value="ThiF"/>
    <property type="match status" value="1"/>
</dbReference>
<dbReference type="GO" id="GO:0005737">
    <property type="term" value="C:cytoplasm"/>
    <property type="evidence" value="ECO:0000318"/>
    <property type="project" value="GO_Central"/>
</dbReference>
<gene>
    <name evidence="10" type="ORF">TRIADDRAFT_56400</name>
</gene>
<dbReference type="InterPro" id="IPR045886">
    <property type="entry name" value="ThiF/MoeB/HesA"/>
</dbReference>
<dbReference type="SUPFAM" id="SSF69572">
    <property type="entry name" value="Activating enzymes of the ubiquitin-like proteins"/>
    <property type="match status" value="1"/>
</dbReference>
<dbReference type="GO" id="GO:0019778">
    <property type="term" value="F:Atg12 activating enzyme activity"/>
    <property type="evidence" value="ECO:0000318"/>
    <property type="project" value="GO_Central"/>
</dbReference>
<dbReference type="GO" id="GO:0000423">
    <property type="term" value="P:mitophagy"/>
    <property type="evidence" value="ECO:0000318"/>
    <property type="project" value="GO_Central"/>
</dbReference>
<dbReference type="OMA" id="RQIWDAI"/>
<protein>
    <recommendedName>
        <fullName evidence="2 7">Ubiquitin-like modifier-activating enzyme ATG7</fullName>
    </recommendedName>
    <alternativeName>
        <fullName evidence="7">Autophagy-related protein 7</fullName>
    </alternativeName>
</protein>
<dbReference type="InParanoid" id="B3RY11"/>
<evidence type="ECO:0000256" key="3">
    <source>
        <dbReference type="ARBA" id="ARBA00022448"/>
    </source>
</evidence>
<dbReference type="GO" id="GO:0006995">
    <property type="term" value="P:cellular response to nitrogen starvation"/>
    <property type="evidence" value="ECO:0000318"/>
    <property type="project" value="GO_Central"/>
</dbReference>
<feature type="domain" description="Ubiquitin-like modifier-activating enzyme Atg7 N-terminal" evidence="9">
    <location>
        <begin position="9"/>
        <end position="315"/>
    </location>
</feature>
<dbReference type="GeneID" id="6754056"/>
<name>B3RY11_TRIAD</name>
<dbReference type="InterPro" id="IPR032197">
    <property type="entry name" value="Atg7_N"/>
</dbReference>
<dbReference type="FunCoup" id="B3RY11">
    <property type="interactions" value="1380"/>
</dbReference>
<dbReference type="eggNOG" id="KOG2337">
    <property type="taxonomic scope" value="Eukaryota"/>
</dbReference>
<keyword evidence="5 7" id="KW-0072">Autophagy</keyword>
<dbReference type="RefSeq" id="XP_002112843.1">
    <property type="nucleotide sequence ID" value="XM_002112807.1"/>
</dbReference>
<dbReference type="AlphaFoldDB" id="B3RY11"/>
<evidence type="ECO:0000256" key="6">
    <source>
        <dbReference type="PIRSR" id="PIRSR606285-1"/>
    </source>
</evidence>
<dbReference type="KEGG" id="tad:TRIADDRAFT_56400"/>
<evidence type="ECO:0000256" key="5">
    <source>
        <dbReference type="ARBA" id="ARBA00023006"/>
    </source>
</evidence>
<dbReference type="Gene3D" id="3.40.50.720">
    <property type="entry name" value="NAD(P)-binding Rossmann-like Domain"/>
    <property type="match status" value="1"/>
</dbReference>
<proteinExistence type="inferred from homology"/>
<dbReference type="GO" id="GO:0000407">
    <property type="term" value="C:phagophore assembly site"/>
    <property type="evidence" value="ECO:0000318"/>
    <property type="project" value="GO_Central"/>
</dbReference>
<evidence type="ECO:0000259" key="9">
    <source>
        <dbReference type="Pfam" id="PF16420"/>
    </source>
</evidence>
<evidence type="ECO:0000256" key="1">
    <source>
        <dbReference type="ARBA" id="ARBA00010931"/>
    </source>
</evidence>
<dbReference type="OrthoDB" id="338614at2759"/>
<dbReference type="FunFam" id="3.40.140.70:FF:000001">
    <property type="entry name" value="Ubiquitin-like modifier-activating enzyme atg7"/>
    <property type="match status" value="1"/>
</dbReference>
<dbReference type="PANTHER" id="PTHR10953">
    <property type="entry name" value="UBIQUITIN-ACTIVATING ENZYME E1"/>
    <property type="match status" value="1"/>
</dbReference>
<evidence type="ECO:0000259" key="8">
    <source>
        <dbReference type="Pfam" id="PF00899"/>
    </source>
</evidence>
<keyword evidence="7" id="KW-0833">Ubl conjugation pathway</keyword>
<keyword evidence="7" id="KW-0963">Cytoplasm</keyword>
<dbReference type="CTD" id="6754056"/>
<dbReference type="STRING" id="10228.B3RY11"/>
<dbReference type="GO" id="GO:0019779">
    <property type="term" value="F:Atg8 activating enzyme activity"/>
    <property type="evidence" value="ECO:0000318"/>
    <property type="project" value="GO_Central"/>
</dbReference>
<dbReference type="Proteomes" id="UP000009022">
    <property type="component" value="Unassembled WGS sequence"/>
</dbReference>
<accession>B3RY11</accession>
<keyword evidence="11" id="KW-1185">Reference proteome</keyword>
<feature type="domain" description="THIF-type NAD/FAD binding fold" evidence="8">
    <location>
        <begin position="333"/>
        <end position="584"/>
    </location>
</feature>
<comment type="similarity">
    <text evidence="1 7">Belongs to the ATG7 family.</text>
</comment>
<dbReference type="NCBIfam" id="TIGR01381">
    <property type="entry name" value="E1_like_apg7"/>
    <property type="match status" value="1"/>
</dbReference>
<dbReference type="InterPro" id="IPR042522">
    <property type="entry name" value="Atg7_N_1"/>
</dbReference>
<dbReference type="PhylomeDB" id="B3RY11"/>
<evidence type="ECO:0000256" key="2">
    <source>
        <dbReference type="ARBA" id="ARBA00017647"/>
    </source>
</evidence>
<dbReference type="PANTHER" id="PTHR10953:SF3">
    <property type="entry name" value="UBIQUITIN-LIKE MODIFIER-ACTIVATING ENZYME ATG7"/>
    <property type="match status" value="1"/>
</dbReference>
<reference evidence="10 11" key="1">
    <citation type="journal article" date="2008" name="Nature">
        <title>The Trichoplax genome and the nature of placozoans.</title>
        <authorList>
            <person name="Srivastava M."/>
            <person name="Begovic E."/>
            <person name="Chapman J."/>
            <person name="Putnam N.H."/>
            <person name="Hellsten U."/>
            <person name="Kawashima T."/>
            <person name="Kuo A."/>
            <person name="Mitros T."/>
            <person name="Salamov A."/>
            <person name="Carpenter M.L."/>
            <person name="Signorovitch A.Y."/>
            <person name="Moreno M.A."/>
            <person name="Kamm K."/>
            <person name="Grimwood J."/>
            <person name="Schmutz J."/>
            <person name="Shapiro H."/>
            <person name="Grigoriev I.V."/>
            <person name="Buss L.W."/>
            <person name="Schierwater B."/>
            <person name="Dellaporta S.L."/>
            <person name="Rokhsar D.S."/>
        </authorList>
    </citation>
    <scope>NUCLEOTIDE SEQUENCE [LARGE SCALE GENOMIC DNA]</scope>
    <source>
        <strain evidence="10 11">Grell-BS-1999</strain>
    </source>
</reference>
<dbReference type="FunFam" id="3.40.50.720:FF:000243">
    <property type="entry name" value="Ubiquitin-like modifier-activating enzyme ATG7"/>
    <property type="match status" value="1"/>
</dbReference>
<evidence type="ECO:0000256" key="7">
    <source>
        <dbReference type="RuleBase" id="RU366022"/>
    </source>
</evidence>
<evidence type="ECO:0000313" key="11">
    <source>
        <dbReference type="Proteomes" id="UP000009022"/>
    </source>
</evidence>
<comment type="subunit">
    <text evidence="7">Homodimer.</text>
</comment>
<keyword evidence="3 7" id="KW-0813">Transport</keyword>
<evidence type="ECO:0000313" key="10">
    <source>
        <dbReference type="EMBL" id="EDV24953.1"/>
    </source>
</evidence>
<dbReference type="EMBL" id="DS985245">
    <property type="protein sequence ID" value="EDV24953.1"/>
    <property type="molecule type" value="Genomic_DNA"/>
</dbReference>
<dbReference type="InterPro" id="IPR035985">
    <property type="entry name" value="Ubiquitin-activating_enz"/>
</dbReference>
<dbReference type="InterPro" id="IPR042523">
    <property type="entry name" value="Atg7_N_2"/>
</dbReference>